<dbReference type="InterPro" id="IPR028098">
    <property type="entry name" value="Glyco_trans_4-like_N"/>
</dbReference>
<proteinExistence type="predicted"/>
<dbReference type="RefSeq" id="WP_066783533.1">
    <property type="nucleotide sequence ID" value="NZ_LWQS01000035.1"/>
</dbReference>
<protein>
    <submittedName>
        <fullName evidence="3">Glycosyl transferase family 1</fullName>
    </submittedName>
</protein>
<dbReference type="AlphaFoldDB" id="A0A178MHS7"/>
<reference evidence="3 4" key="1">
    <citation type="submission" date="2016-04" db="EMBL/GenBank/DDBJ databases">
        <title>Chloroflexus islandicus sp. nov., a thermophilic filamentous anoxygenic phototrophic bacterium from geyser Strokkur (Iceland).</title>
        <authorList>
            <person name="Gaisin V.A."/>
            <person name="Kalashnikov A.M."/>
            <person name="Sukhacheva M.V."/>
            <person name="Grouzdev D.S."/>
            <person name="Ivanov T.M."/>
            <person name="Kuznetsov B."/>
            <person name="Gorlenko V.M."/>
        </authorList>
    </citation>
    <scope>NUCLEOTIDE SEQUENCE [LARGE SCALE GENOMIC DNA]</scope>
    <source>
        <strain evidence="4">isl-2</strain>
    </source>
</reference>
<comment type="caution">
    <text evidence="3">The sequence shown here is derived from an EMBL/GenBank/DDBJ whole genome shotgun (WGS) entry which is preliminary data.</text>
</comment>
<dbReference type="SUPFAM" id="SSF53756">
    <property type="entry name" value="UDP-Glycosyltransferase/glycogen phosphorylase"/>
    <property type="match status" value="1"/>
</dbReference>
<dbReference type="GO" id="GO:0016757">
    <property type="term" value="F:glycosyltransferase activity"/>
    <property type="evidence" value="ECO:0007669"/>
    <property type="project" value="InterPro"/>
</dbReference>
<dbReference type="EMBL" id="LWQS01000035">
    <property type="protein sequence ID" value="OAN47678.1"/>
    <property type="molecule type" value="Genomic_DNA"/>
</dbReference>
<keyword evidence="4" id="KW-1185">Reference proteome</keyword>
<dbReference type="CDD" id="cd03801">
    <property type="entry name" value="GT4_PimA-like"/>
    <property type="match status" value="1"/>
</dbReference>
<evidence type="ECO:0000259" key="2">
    <source>
        <dbReference type="Pfam" id="PF13439"/>
    </source>
</evidence>
<dbReference type="Proteomes" id="UP000078287">
    <property type="component" value="Unassembled WGS sequence"/>
</dbReference>
<keyword evidence="3" id="KW-0808">Transferase</keyword>
<name>A0A178MHS7_9CHLR</name>
<dbReference type="Pfam" id="PF13439">
    <property type="entry name" value="Glyco_transf_4"/>
    <property type="match status" value="1"/>
</dbReference>
<organism evidence="3 4">
    <name type="scientific">Chloroflexus islandicus</name>
    <dbReference type="NCBI Taxonomy" id="1707952"/>
    <lineage>
        <taxon>Bacteria</taxon>
        <taxon>Bacillati</taxon>
        <taxon>Chloroflexota</taxon>
        <taxon>Chloroflexia</taxon>
        <taxon>Chloroflexales</taxon>
        <taxon>Chloroflexineae</taxon>
        <taxon>Chloroflexaceae</taxon>
        <taxon>Chloroflexus</taxon>
    </lineage>
</organism>
<gene>
    <name evidence="3" type="ORF">A6A03_09535</name>
</gene>
<feature type="domain" description="Glycosyltransferase subfamily 4-like N-terminal" evidence="2">
    <location>
        <begin position="21"/>
        <end position="190"/>
    </location>
</feature>
<dbReference type="Pfam" id="PF00534">
    <property type="entry name" value="Glycos_transf_1"/>
    <property type="match status" value="1"/>
</dbReference>
<evidence type="ECO:0000313" key="4">
    <source>
        <dbReference type="Proteomes" id="UP000078287"/>
    </source>
</evidence>
<dbReference type="STRING" id="1707952.A6A03_09535"/>
<evidence type="ECO:0000259" key="1">
    <source>
        <dbReference type="Pfam" id="PF00534"/>
    </source>
</evidence>
<dbReference type="PANTHER" id="PTHR12526:SF635">
    <property type="entry name" value="GLYCOSYL TRANSFERASE GROUP 1"/>
    <property type="match status" value="1"/>
</dbReference>
<dbReference type="OrthoDB" id="3199616at2"/>
<dbReference type="PANTHER" id="PTHR12526">
    <property type="entry name" value="GLYCOSYLTRANSFERASE"/>
    <property type="match status" value="1"/>
</dbReference>
<dbReference type="InterPro" id="IPR001296">
    <property type="entry name" value="Glyco_trans_1"/>
</dbReference>
<dbReference type="Gene3D" id="3.40.50.2000">
    <property type="entry name" value="Glycogen Phosphorylase B"/>
    <property type="match status" value="2"/>
</dbReference>
<evidence type="ECO:0000313" key="3">
    <source>
        <dbReference type="EMBL" id="OAN47678.1"/>
    </source>
</evidence>
<feature type="domain" description="Glycosyl transferase family 1" evidence="1">
    <location>
        <begin position="200"/>
        <end position="366"/>
    </location>
</feature>
<accession>A0A178MHS7</accession>
<sequence length="392" mass="43192">MDKRTKVVQLIPGLIVGDLGGGLELYSIRLAQALDPSQFQVQVVNLWRFHRSIEQKWEAELRSSGIEVHYGAPFDSRMLRSVYMAWHRLRSLFAVLKPDIVHAHGEYAGIVGMALRLTSARMRLIRTCQTTLEFPRHPSLRVVTSALYALLVSAQVGVSADIVTSLERQKLVRLRRQPVWLIHNGIDLERTLSQRTGTNLRAELGLAPDALLFGLVGRLTEQKGIPDALQAFAQLRSQLPHALLVIVGSGYGAKPQALQAQATALGLDQSVFWLGARADVINIIASFDVLVSSSLWEGLPTVILEAMALGTPVVATDIPGTRDLIIHEQTGLLVPPRQPSALAQAMVRLACDRDLAARLASAARERATQFTIESAARQYEQLYRLLMGRNGE</sequence>